<comment type="caution">
    <text evidence="2">The sequence shown here is derived from an EMBL/GenBank/DDBJ whole genome shotgun (WGS) entry which is preliminary data.</text>
</comment>
<name>A0A369MQW6_EGGLN</name>
<dbReference type="EMBL" id="PPTX01000012">
    <property type="protein sequence ID" value="RDB79156.1"/>
    <property type="molecule type" value="Genomic_DNA"/>
</dbReference>
<dbReference type="Gene3D" id="3.40.960.10">
    <property type="entry name" value="VSR Endonuclease"/>
    <property type="match status" value="1"/>
</dbReference>
<accession>A0A369MQW6</accession>
<proteinExistence type="predicted"/>
<evidence type="ECO:0000313" key="3">
    <source>
        <dbReference type="Proteomes" id="UP000253752"/>
    </source>
</evidence>
<protein>
    <recommendedName>
        <fullName evidence="4">DUF559 domain-containing protein</fullName>
    </recommendedName>
</protein>
<evidence type="ECO:0008006" key="4">
    <source>
        <dbReference type="Google" id="ProtNLM"/>
    </source>
</evidence>
<feature type="compositionally biased region" description="Basic and acidic residues" evidence="1">
    <location>
        <begin position="27"/>
        <end position="38"/>
    </location>
</feature>
<evidence type="ECO:0000256" key="1">
    <source>
        <dbReference type="SAM" id="MobiDB-lite"/>
    </source>
</evidence>
<feature type="region of interest" description="Disordered" evidence="1">
    <location>
        <begin position="26"/>
        <end position="48"/>
    </location>
</feature>
<gene>
    <name evidence="2" type="ORF">C1872_09075</name>
</gene>
<reference evidence="2 3" key="1">
    <citation type="journal article" date="2018" name="Elife">
        <title>Discovery and characterization of a prevalent human gut bacterial enzyme sufficient for the inactivation of a family of plant toxins.</title>
        <authorList>
            <person name="Koppel N."/>
            <person name="Bisanz J.E."/>
            <person name="Pandelia M.E."/>
            <person name="Turnbaugh P.J."/>
            <person name="Balskus E.P."/>
        </authorList>
    </citation>
    <scope>NUCLEOTIDE SEQUENCE [LARGE SCALE GENOMIC DNA]</scope>
    <source>
        <strain evidence="2 3">MR1 #12</strain>
    </source>
</reference>
<dbReference type="RefSeq" id="WP_114516483.1">
    <property type="nucleotide sequence ID" value="NZ_CACRTT010000032.1"/>
</dbReference>
<sequence length="331" mass="36613">MNRYLSHTSALEWLAYAKADPLAPAAADRRERLPRHDGTPLPPAGKTTRADIDGLASFGLGYLAKPVHLLVPSSECRIRCADARCHVRSGPFPARSFLPIDEGTFSSSPELAFVQMAEVLDCPRLVKLGDELCGIYGIETVGIVDFDRTSPFTTVKRLERFLLKAECMPGLVKARKAVRHIAPGSASPMETAIVLLFCLPPRLGGYGLPRPVMNGRASLKKQACRKPSDRRYRCDLLWPAADIAVEYDSFLHHGSRAKMADDARRRNDLLARGTTVVSITGRTVWNLIELDEIARLLARRMGKRLSTNGVGWRKAQHELHGMLTGSFFDGR</sequence>
<dbReference type="AlphaFoldDB" id="A0A369MQW6"/>
<dbReference type="Proteomes" id="UP000253752">
    <property type="component" value="Unassembled WGS sequence"/>
</dbReference>
<organism evidence="2 3">
    <name type="scientific">Eggerthella lenta</name>
    <name type="common">Eubacterium lentum</name>
    <dbReference type="NCBI Taxonomy" id="84112"/>
    <lineage>
        <taxon>Bacteria</taxon>
        <taxon>Bacillati</taxon>
        <taxon>Actinomycetota</taxon>
        <taxon>Coriobacteriia</taxon>
        <taxon>Eggerthellales</taxon>
        <taxon>Eggerthellaceae</taxon>
        <taxon>Eggerthella</taxon>
    </lineage>
</organism>
<evidence type="ECO:0000313" key="2">
    <source>
        <dbReference type="EMBL" id="RDB79156.1"/>
    </source>
</evidence>